<dbReference type="GO" id="GO:0003677">
    <property type="term" value="F:DNA binding"/>
    <property type="evidence" value="ECO:0007669"/>
    <property type="project" value="UniProtKB-KW"/>
</dbReference>
<sequence>MTQNSTTIDSSSMSRQAAADKIARILDAQFFRALCEPVRIEIILVLIRKGRSDVGAIAEELPQDRSVISRHLQVLERGGIVCASQEGRHVFYELDASASVQRFEAILGQLRALLPLCCPAKPR</sequence>
<reference evidence="5 6" key="1">
    <citation type="journal article" date="2015" name="Int. J. Syst. Evol. Microbiol.">
        <title>Rhizobium anhuiense sp. nov., isolated from effective nodules of Vicia faba and Pisum sativum.</title>
        <authorList>
            <person name="Zhang Y.J."/>
            <person name="Zheng W.T."/>
            <person name="Everall I."/>
            <person name="Young J.P."/>
            <person name="Zhang X.X."/>
            <person name="Tian C.F."/>
            <person name="Sui X.H."/>
            <person name="Wang E.T."/>
            <person name="Chen W.X."/>
        </authorList>
    </citation>
    <scope>NUCLEOTIDE SEQUENCE [LARGE SCALE GENOMIC DNA]</scope>
    <source>
        <strain evidence="5 6">CCBAU 23252</strain>
    </source>
</reference>
<evidence type="ECO:0000313" key="6">
    <source>
        <dbReference type="Proteomes" id="UP000273611"/>
    </source>
</evidence>
<dbReference type="NCBIfam" id="NF033788">
    <property type="entry name" value="HTH_metalloreg"/>
    <property type="match status" value="1"/>
</dbReference>
<dbReference type="InterPro" id="IPR011991">
    <property type="entry name" value="ArsR-like_HTH"/>
</dbReference>
<dbReference type="GO" id="GO:0003700">
    <property type="term" value="F:DNA-binding transcription factor activity"/>
    <property type="evidence" value="ECO:0007669"/>
    <property type="project" value="InterPro"/>
</dbReference>
<dbReference type="SMART" id="SM00418">
    <property type="entry name" value="HTH_ARSR"/>
    <property type="match status" value="1"/>
</dbReference>
<keyword evidence="1" id="KW-0805">Transcription regulation</keyword>
<dbReference type="PANTHER" id="PTHR33154:SF33">
    <property type="entry name" value="TRANSCRIPTIONAL REPRESSOR SDPR"/>
    <property type="match status" value="1"/>
</dbReference>
<protein>
    <submittedName>
        <fullName evidence="5">ArsR family transcriptional regulator</fullName>
    </submittedName>
</protein>
<dbReference type="PRINTS" id="PR00778">
    <property type="entry name" value="HTHARSR"/>
</dbReference>
<comment type="caution">
    <text evidence="5">The sequence shown here is derived from an EMBL/GenBank/DDBJ whole genome shotgun (WGS) entry which is preliminary data.</text>
</comment>
<evidence type="ECO:0000259" key="4">
    <source>
        <dbReference type="PROSITE" id="PS50987"/>
    </source>
</evidence>
<dbReference type="SUPFAM" id="SSF46785">
    <property type="entry name" value="Winged helix' DNA-binding domain"/>
    <property type="match status" value="1"/>
</dbReference>
<dbReference type="EMBL" id="RIBW01000001">
    <property type="protein sequence ID" value="RUM05044.1"/>
    <property type="molecule type" value="Genomic_DNA"/>
</dbReference>
<dbReference type="PANTHER" id="PTHR33154">
    <property type="entry name" value="TRANSCRIPTIONAL REGULATOR, ARSR FAMILY"/>
    <property type="match status" value="1"/>
</dbReference>
<evidence type="ECO:0000256" key="3">
    <source>
        <dbReference type="ARBA" id="ARBA00023163"/>
    </source>
</evidence>
<accession>A0A3S0QFS2</accession>
<dbReference type="InterPro" id="IPR036390">
    <property type="entry name" value="WH_DNA-bd_sf"/>
</dbReference>
<dbReference type="InterPro" id="IPR051081">
    <property type="entry name" value="HTH_MetalResp_TranReg"/>
</dbReference>
<gene>
    <name evidence="5" type="ORF">EEQ99_05985</name>
</gene>
<organism evidence="5 6">
    <name type="scientific">Rhizobium anhuiense</name>
    <dbReference type="NCBI Taxonomy" id="1184720"/>
    <lineage>
        <taxon>Bacteria</taxon>
        <taxon>Pseudomonadati</taxon>
        <taxon>Pseudomonadota</taxon>
        <taxon>Alphaproteobacteria</taxon>
        <taxon>Hyphomicrobiales</taxon>
        <taxon>Rhizobiaceae</taxon>
        <taxon>Rhizobium/Agrobacterium group</taxon>
        <taxon>Rhizobium</taxon>
    </lineage>
</organism>
<dbReference type="RefSeq" id="WP_127430137.1">
    <property type="nucleotide sequence ID" value="NZ_BMFI01000002.1"/>
</dbReference>
<evidence type="ECO:0000256" key="1">
    <source>
        <dbReference type="ARBA" id="ARBA00023015"/>
    </source>
</evidence>
<dbReference type="InterPro" id="IPR036388">
    <property type="entry name" value="WH-like_DNA-bd_sf"/>
</dbReference>
<dbReference type="AlphaFoldDB" id="A0A3S0QFS2"/>
<dbReference type="CDD" id="cd00090">
    <property type="entry name" value="HTH_ARSR"/>
    <property type="match status" value="1"/>
</dbReference>
<keyword evidence="3" id="KW-0804">Transcription</keyword>
<keyword evidence="2" id="KW-0238">DNA-binding</keyword>
<dbReference type="PROSITE" id="PS50987">
    <property type="entry name" value="HTH_ARSR_2"/>
    <property type="match status" value="1"/>
</dbReference>
<dbReference type="Gene3D" id="1.10.10.10">
    <property type="entry name" value="Winged helix-like DNA-binding domain superfamily/Winged helix DNA-binding domain"/>
    <property type="match status" value="1"/>
</dbReference>
<dbReference type="InterPro" id="IPR001845">
    <property type="entry name" value="HTH_ArsR_DNA-bd_dom"/>
</dbReference>
<dbReference type="Proteomes" id="UP000273611">
    <property type="component" value="Unassembled WGS sequence"/>
</dbReference>
<evidence type="ECO:0000313" key="5">
    <source>
        <dbReference type="EMBL" id="RUM05044.1"/>
    </source>
</evidence>
<name>A0A3S0QFS2_9HYPH</name>
<dbReference type="Pfam" id="PF12840">
    <property type="entry name" value="HTH_20"/>
    <property type="match status" value="1"/>
</dbReference>
<feature type="domain" description="HTH arsR-type" evidence="4">
    <location>
        <begin position="19"/>
        <end position="114"/>
    </location>
</feature>
<proteinExistence type="predicted"/>
<evidence type="ECO:0000256" key="2">
    <source>
        <dbReference type="ARBA" id="ARBA00023125"/>
    </source>
</evidence>